<comment type="caution">
    <text evidence="2">The sequence shown here is derived from an EMBL/GenBank/DDBJ whole genome shotgun (WGS) entry which is preliminary data.</text>
</comment>
<dbReference type="InterPro" id="IPR032427">
    <property type="entry name" value="P22_portal"/>
</dbReference>
<accession>A0A4U1L174</accession>
<evidence type="ECO:0008006" key="4">
    <source>
        <dbReference type="Google" id="ProtNLM"/>
    </source>
</evidence>
<name>A0A4U1L174_9SPHN</name>
<evidence type="ECO:0000313" key="2">
    <source>
        <dbReference type="EMBL" id="TKD50571.1"/>
    </source>
</evidence>
<feature type="region of interest" description="Disordered" evidence="1">
    <location>
        <begin position="1"/>
        <end position="24"/>
    </location>
</feature>
<dbReference type="Pfam" id="PF16510">
    <property type="entry name" value="P22_portal"/>
    <property type="match status" value="1"/>
</dbReference>
<evidence type="ECO:0000256" key="1">
    <source>
        <dbReference type="SAM" id="MobiDB-lite"/>
    </source>
</evidence>
<keyword evidence="3" id="KW-1185">Reference proteome</keyword>
<organism evidence="2 3">
    <name type="scientific">Sphingomonas baiyangensis</name>
    <dbReference type="NCBI Taxonomy" id="2572576"/>
    <lineage>
        <taxon>Bacteria</taxon>
        <taxon>Pseudomonadati</taxon>
        <taxon>Pseudomonadota</taxon>
        <taxon>Alphaproteobacteria</taxon>
        <taxon>Sphingomonadales</taxon>
        <taxon>Sphingomonadaceae</taxon>
        <taxon>Sphingomonas</taxon>
    </lineage>
</organism>
<sequence length="667" mass="74731">MEQAVAVAESPQDSAGEQKPLGPFQLPDEELVQRIWAWFKESSSAKAPAAKKRKKDFRVYAGRQWDEGDEALAKKLNRPALTLNMVLTIISAVEGEEREERQDIKYFGNGGEDDGAAWGLNRILKWIMQQCGGEFTLSRQFRDGTICGEAWIVPEVDFFDDPEGKIKLELVDDCEVFDDPLAKCPVSSDSRYFIRQKQMTAEELEARWPGSVERLTQAVIAHDPGTETDGSGYRDIYSEPGRIDTPKHYDSKTKLWTVMETWWHQIEPGWVVRDDATGLLEEKTPEEFEALKAARAEQVQQVLAARVAALAPPPMTAMIPGMPAPAAPPVPEMPPPIEAVERPVRRFYQAFSVYRELLDKQPSPMPRLKRVPYVPFRAFFDKDEGEYFGLVRPITDVQLQHNVEQSVIVQMMQLQPKSSWMGPKGSFHNKVEWQNKLAQPGSLLEYNQSRGGKPEPIPVQPISRHLIEMADARPQTMRAISGVNVEMTGQRQGSDAGVVMEKRKKAARTVLAPIFDNHRMTKHALGTVLLAYIQKYVSVGRRLRVIGPEGKAEDVVMSADMQIGRYDISVGESDESMNDRFEALYVLQTVLPAMMKSGMPITPEFVDLLPIPPHIRQTWKRYVAWKLTLEGAVPPPGWEPGMPNPFLPAPGAAPPLPGPPMAAPPAQ</sequence>
<evidence type="ECO:0000313" key="3">
    <source>
        <dbReference type="Proteomes" id="UP000309138"/>
    </source>
</evidence>
<dbReference type="EMBL" id="SWKR01000002">
    <property type="protein sequence ID" value="TKD50571.1"/>
    <property type="molecule type" value="Genomic_DNA"/>
</dbReference>
<proteinExistence type="predicted"/>
<dbReference type="AlphaFoldDB" id="A0A4U1L174"/>
<gene>
    <name evidence="2" type="ORF">FBR43_07180</name>
</gene>
<reference evidence="2 3" key="1">
    <citation type="submission" date="2019-04" db="EMBL/GenBank/DDBJ databases">
        <authorList>
            <person name="Yang Y."/>
            <person name="Wei D."/>
        </authorList>
    </citation>
    <scope>NUCLEOTIDE SEQUENCE [LARGE SCALE GENOMIC DNA]</scope>
    <source>
        <strain evidence="2 3">L-1-4w-11</strain>
    </source>
</reference>
<protein>
    <recommendedName>
        <fullName evidence="4">Portal protein</fullName>
    </recommendedName>
</protein>
<feature type="region of interest" description="Disordered" evidence="1">
    <location>
        <begin position="644"/>
        <end position="667"/>
    </location>
</feature>
<dbReference type="Proteomes" id="UP000309138">
    <property type="component" value="Unassembled WGS sequence"/>
</dbReference>